<dbReference type="EMBL" id="AYSL01001795">
    <property type="protein sequence ID" value="KTF05424.1"/>
    <property type="molecule type" value="Genomic_DNA"/>
</dbReference>
<dbReference type="AlphaFoldDB" id="A0A1B6NPU2"/>
<comment type="caution">
    <text evidence="1">The sequence shown here is derived from an EMBL/GenBank/DDBJ whole genome shotgun (WGS) entry which is preliminary data.</text>
</comment>
<gene>
    <name evidence="1" type="ORF">MGSAQ_003078</name>
</gene>
<accession>A0A1B6NPU2</accession>
<sequence>MSNADQRPLSWTGAEINWGAMDAKLHLMKLCVGAEGPDDLAAWQKQRFGKAPAMHVTRMWPKREAELLDGGSIFWVFKGVMLARQRILSLDEVIGQDGIKRCGLVLDRDLVRVAAIPRRAFQGWRYLKPEDAPAGSAERSASRGSVATLDRRCLGRDGIALIRDA</sequence>
<name>A0A1B6NPU2_9ZZZZ</name>
<dbReference type="Pfam" id="PF07370">
    <property type="entry name" value="DUF1489"/>
    <property type="match status" value="1"/>
</dbReference>
<reference evidence="1" key="1">
    <citation type="submission" date="2013-11" db="EMBL/GenBank/DDBJ databases">
        <title>Microbial diversity, functional groups and degradation webs in Northern and Southern Mediterranean and Red Sea marine crude oil polluted sites.</title>
        <authorList>
            <person name="Daffonchio D."/>
            <person name="Mapelli F."/>
            <person name="Ferrer M."/>
            <person name="Richter M."/>
            <person name="Cherif A."/>
            <person name="Malkawi H.I."/>
            <person name="Yakimov M.M."/>
            <person name="Abdel-Fattah Y.R."/>
            <person name="Blaghen M."/>
            <person name="Golyshin P.N."/>
            <person name="Kalogerakis N."/>
            <person name="Boon N."/>
            <person name="Magagnini M."/>
            <person name="Fava F."/>
        </authorList>
    </citation>
    <scope>NUCLEOTIDE SEQUENCE</scope>
</reference>
<organism evidence="1">
    <name type="scientific">marine sediment metagenome</name>
    <dbReference type="NCBI Taxonomy" id="412755"/>
    <lineage>
        <taxon>unclassified sequences</taxon>
        <taxon>metagenomes</taxon>
        <taxon>ecological metagenomes</taxon>
    </lineage>
</organism>
<evidence type="ECO:0000313" key="1">
    <source>
        <dbReference type="EMBL" id="KTF05424.1"/>
    </source>
</evidence>
<proteinExistence type="predicted"/>
<protein>
    <submittedName>
        <fullName evidence="1">Uncharacterized conserved protein UCP032025</fullName>
    </submittedName>
</protein>
<dbReference type="InterPro" id="IPR008320">
    <property type="entry name" value="UCP032025"/>
</dbReference>